<feature type="signal peptide" evidence="5">
    <location>
        <begin position="1"/>
        <end position="28"/>
    </location>
</feature>
<evidence type="ECO:0000256" key="3">
    <source>
        <dbReference type="ARBA" id="ARBA00022801"/>
    </source>
</evidence>
<dbReference type="AlphaFoldDB" id="A0A6V7PTS2"/>
<comment type="similarity">
    <text evidence="1">Belongs to the 'GDSL' lipolytic enzyme family.</text>
</comment>
<organism evidence="6">
    <name type="scientific">Ananas comosus var. bracteatus</name>
    <name type="common">red pineapple</name>
    <dbReference type="NCBI Taxonomy" id="296719"/>
    <lineage>
        <taxon>Eukaryota</taxon>
        <taxon>Viridiplantae</taxon>
        <taxon>Streptophyta</taxon>
        <taxon>Embryophyta</taxon>
        <taxon>Tracheophyta</taxon>
        <taxon>Spermatophyta</taxon>
        <taxon>Magnoliopsida</taxon>
        <taxon>Liliopsida</taxon>
        <taxon>Poales</taxon>
        <taxon>Bromeliaceae</taxon>
        <taxon>Bromelioideae</taxon>
        <taxon>Ananas</taxon>
    </lineage>
</organism>
<feature type="chain" id="PRO_5028333220" description="GDSL esterase/lipase" evidence="5">
    <location>
        <begin position="29"/>
        <end position="486"/>
    </location>
</feature>
<reference evidence="6" key="1">
    <citation type="submission" date="2020-07" db="EMBL/GenBank/DDBJ databases">
        <authorList>
            <person name="Lin J."/>
        </authorList>
    </citation>
    <scope>NUCLEOTIDE SEQUENCE</scope>
</reference>
<evidence type="ECO:0008006" key="7">
    <source>
        <dbReference type="Google" id="ProtNLM"/>
    </source>
</evidence>
<protein>
    <recommendedName>
        <fullName evidence="7">GDSL esterase/lipase</fullName>
    </recommendedName>
</protein>
<dbReference type="Gene3D" id="3.40.50.1110">
    <property type="entry name" value="SGNH hydrolase"/>
    <property type="match status" value="2"/>
</dbReference>
<evidence type="ECO:0000256" key="4">
    <source>
        <dbReference type="ARBA" id="ARBA00023180"/>
    </source>
</evidence>
<dbReference type="PANTHER" id="PTHR22835:SF663">
    <property type="entry name" value="LIPASE-LIKE"/>
    <property type="match status" value="1"/>
</dbReference>
<dbReference type="GO" id="GO:0016788">
    <property type="term" value="F:hydrolase activity, acting on ester bonds"/>
    <property type="evidence" value="ECO:0007669"/>
    <property type="project" value="InterPro"/>
</dbReference>
<evidence type="ECO:0000256" key="1">
    <source>
        <dbReference type="ARBA" id="ARBA00008668"/>
    </source>
</evidence>
<sequence>MAFCKNGHLSLLLLNLLILILNTPQAIGCYTRIFSFGDSLIDTGNLLHAVGNAHHPVGRLPYGETFFGHPTGRFSNGRVVIDFIAEAFELPFLPPYLAGRGPEDFEHGANFAVGGATALNNSFFAAKGMEVTWTDYSLSTQLQWFKNLLPLLSNESDYSGIMDTSLFMVGEIGGNDYNHPFFSGRLTTDEVRSFVPFVIDAIASAIHDLIKLGAKTLVVPGNLPNGCVPMYLSMFRSQNDEDYDPQTRCIKWINEFSEYHNKLLVEKLHTLRELHPDASIIYADYYGALMNIFQFPDQLGFDEPLLACCGSHCPYNCSIHCGNEGSTVCTEPSTYASWDGLHLTEAAYKVVANGVLRGPVCLNWVNELSERHNKLLVEKLHALRNLHPHATIIDLRRLLQSFHEYLPIPAPNLDSTILLLHAAEAIAPSDCSICGGNEGSKVCPEPSRYISWDGMHLTEAANKVVAEGVILFLPSLTRAHTLHSSA</sequence>
<evidence type="ECO:0000256" key="5">
    <source>
        <dbReference type="SAM" id="SignalP"/>
    </source>
</evidence>
<gene>
    <name evidence="6" type="ORF">CB5_LOCUS17392</name>
</gene>
<dbReference type="InterPro" id="IPR001087">
    <property type="entry name" value="GDSL"/>
</dbReference>
<name>A0A6V7PTS2_ANACO</name>
<proteinExistence type="inferred from homology"/>
<dbReference type="CDD" id="cd01837">
    <property type="entry name" value="SGNH_plant_lipase_like"/>
    <property type="match status" value="1"/>
</dbReference>
<evidence type="ECO:0000256" key="2">
    <source>
        <dbReference type="ARBA" id="ARBA00022729"/>
    </source>
</evidence>
<dbReference type="SUPFAM" id="SSF52266">
    <property type="entry name" value="SGNH hydrolase"/>
    <property type="match status" value="1"/>
</dbReference>
<dbReference type="EMBL" id="LR862152">
    <property type="protein sequence ID" value="CAD1834181.1"/>
    <property type="molecule type" value="Genomic_DNA"/>
</dbReference>
<dbReference type="PANTHER" id="PTHR22835">
    <property type="entry name" value="ZINC FINGER FYVE DOMAIN CONTAINING PROTEIN"/>
    <property type="match status" value="1"/>
</dbReference>
<dbReference type="Pfam" id="PF00657">
    <property type="entry name" value="Lipase_GDSL"/>
    <property type="match status" value="1"/>
</dbReference>
<keyword evidence="3" id="KW-0378">Hydrolase</keyword>
<keyword evidence="4" id="KW-0325">Glycoprotein</keyword>
<evidence type="ECO:0000313" key="6">
    <source>
        <dbReference type="EMBL" id="CAD1834181.1"/>
    </source>
</evidence>
<dbReference type="InterPro" id="IPR035669">
    <property type="entry name" value="SGNH_plant_lipase-like"/>
</dbReference>
<accession>A0A6V7PTS2</accession>
<keyword evidence="2 5" id="KW-0732">Signal</keyword>
<dbReference type="InterPro" id="IPR036514">
    <property type="entry name" value="SGNH_hydro_sf"/>
</dbReference>